<keyword evidence="2" id="KW-1185">Reference proteome</keyword>
<accession>A0ABN9DNT6</accession>
<gene>
    <name evidence="1" type="ORF">SPARVUS_LOCUS7849675</name>
</gene>
<dbReference type="Proteomes" id="UP001162483">
    <property type="component" value="Unassembled WGS sequence"/>
</dbReference>
<evidence type="ECO:0000313" key="2">
    <source>
        <dbReference type="Proteomes" id="UP001162483"/>
    </source>
</evidence>
<proteinExistence type="predicted"/>
<feature type="non-terminal residue" evidence="1">
    <location>
        <position position="1"/>
    </location>
</feature>
<organism evidence="1 2">
    <name type="scientific">Staurois parvus</name>
    <dbReference type="NCBI Taxonomy" id="386267"/>
    <lineage>
        <taxon>Eukaryota</taxon>
        <taxon>Metazoa</taxon>
        <taxon>Chordata</taxon>
        <taxon>Craniata</taxon>
        <taxon>Vertebrata</taxon>
        <taxon>Euteleostomi</taxon>
        <taxon>Amphibia</taxon>
        <taxon>Batrachia</taxon>
        <taxon>Anura</taxon>
        <taxon>Neobatrachia</taxon>
        <taxon>Ranoidea</taxon>
        <taxon>Ranidae</taxon>
        <taxon>Staurois</taxon>
    </lineage>
</organism>
<sequence>TLPTDTNDGALFHPLTPVRGTIPPTDTNDGALFLPLIPMCPIISVSGRNSAPSLVSGRNMEGIVPHHQWEE</sequence>
<reference evidence="1" key="1">
    <citation type="submission" date="2023-05" db="EMBL/GenBank/DDBJ databases">
        <authorList>
            <person name="Stuckert A."/>
        </authorList>
    </citation>
    <scope>NUCLEOTIDE SEQUENCE</scope>
</reference>
<name>A0ABN9DNT6_9NEOB</name>
<dbReference type="EMBL" id="CATNWA010014613">
    <property type="protein sequence ID" value="CAI9573958.1"/>
    <property type="molecule type" value="Genomic_DNA"/>
</dbReference>
<protein>
    <submittedName>
        <fullName evidence="1">Uncharacterized protein</fullName>
    </submittedName>
</protein>
<comment type="caution">
    <text evidence="1">The sequence shown here is derived from an EMBL/GenBank/DDBJ whole genome shotgun (WGS) entry which is preliminary data.</text>
</comment>
<evidence type="ECO:0000313" key="1">
    <source>
        <dbReference type="EMBL" id="CAI9573958.1"/>
    </source>
</evidence>